<evidence type="ECO:0000256" key="1">
    <source>
        <dbReference type="SAM" id="MobiDB-lite"/>
    </source>
</evidence>
<dbReference type="InterPro" id="IPR027275">
    <property type="entry name" value="PRC-brl_dom"/>
</dbReference>
<gene>
    <name evidence="3" type="ORF">GCM10009836_42470</name>
</gene>
<dbReference type="RefSeq" id="WP_344419721.1">
    <property type="nucleotide sequence ID" value="NZ_BAAAQK010000015.1"/>
</dbReference>
<feature type="compositionally biased region" description="Low complexity" evidence="1">
    <location>
        <begin position="131"/>
        <end position="142"/>
    </location>
</feature>
<evidence type="ECO:0000313" key="3">
    <source>
        <dbReference type="EMBL" id="GAA1857807.1"/>
    </source>
</evidence>
<name>A0ABN2NCR1_9PSEU</name>
<dbReference type="Proteomes" id="UP001500449">
    <property type="component" value="Unassembled WGS sequence"/>
</dbReference>
<comment type="caution">
    <text evidence="3">The sequence shown here is derived from an EMBL/GenBank/DDBJ whole genome shotgun (WGS) entry which is preliminary data.</text>
</comment>
<feature type="region of interest" description="Disordered" evidence="1">
    <location>
        <begin position="80"/>
        <end position="162"/>
    </location>
</feature>
<dbReference type="Pfam" id="PF05239">
    <property type="entry name" value="PRC"/>
    <property type="match status" value="1"/>
</dbReference>
<dbReference type="SUPFAM" id="SSF50346">
    <property type="entry name" value="PRC-barrel domain"/>
    <property type="match status" value="1"/>
</dbReference>
<reference evidence="3 4" key="1">
    <citation type="journal article" date="2019" name="Int. J. Syst. Evol. Microbiol.">
        <title>The Global Catalogue of Microorganisms (GCM) 10K type strain sequencing project: providing services to taxonomists for standard genome sequencing and annotation.</title>
        <authorList>
            <consortium name="The Broad Institute Genomics Platform"/>
            <consortium name="The Broad Institute Genome Sequencing Center for Infectious Disease"/>
            <person name="Wu L."/>
            <person name="Ma J."/>
        </authorList>
    </citation>
    <scope>NUCLEOTIDE SEQUENCE [LARGE SCALE GENOMIC DNA]</scope>
    <source>
        <strain evidence="3 4">JCM 16009</strain>
    </source>
</reference>
<dbReference type="InterPro" id="IPR011033">
    <property type="entry name" value="PRC_barrel-like_sf"/>
</dbReference>
<dbReference type="InterPro" id="IPR014747">
    <property type="entry name" value="Bac_photo_RC_H_C"/>
</dbReference>
<proteinExistence type="predicted"/>
<dbReference type="EMBL" id="BAAAQK010000015">
    <property type="protein sequence ID" value="GAA1857807.1"/>
    <property type="molecule type" value="Genomic_DNA"/>
</dbReference>
<organism evidence="3 4">
    <name type="scientific">Pseudonocardia ailaonensis</name>
    <dbReference type="NCBI Taxonomy" id="367279"/>
    <lineage>
        <taxon>Bacteria</taxon>
        <taxon>Bacillati</taxon>
        <taxon>Actinomycetota</taxon>
        <taxon>Actinomycetes</taxon>
        <taxon>Pseudonocardiales</taxon>
        <taxon>Pseudonocardiaceae</taxon>
        <taxon>Pseudonocardia</taxon>
    </lineage>
</organism>
<protein>
    <recommendedName>
        <fullName evidence="2">PRC-barrel domain-containing protein</fullName>
    </recommendedName>
</protein>
<evidence type="ECO:0000259" key="2">
    <source>
        <dbReference type="Pfam" id="PF05239"/>
    </source>
</evidence>
<feature type="compositionally biased region" description="Low complexity" evidence="1">
    <location>
        <begin position="150"/>
        <end position="162"/>
    </location>
</feature>
<accession>A0ABN2NCR1</accession>
<sequence length="162" mass="16474">MTIEATASAPDDLVGLTVLGTGGEAFGTVDALLAGDTSGVPEWVVLDRAGRRTSPLPLAGGRVDGEALLVPYTEEELRTAPPAAGATLSPHQVAELSAHYGLRVETGPSGRHPAGRHTGREDDRAERDEVAAGADGYSAADAPDSDDDSVPGVRSSSESADS</sequence>
<feature type="domain" description="PRC-barrel" evidence="2">
    <location>
        <begin position="11"/>
        <end position="77"/>
    </location>
</feature>
<dbReference type="Gene3D" id="3.90.50.10">
    <property type="entry name" value="Photosynthetic Reaction Center, subunit H, domain 2"/>
    <property type="match status" value="1"/>
</dbReference>
<feature type="compositionally biased region" description="Basic and acidic residues" evidence="1">
    <location>
        <begin position="118"/>
        <end position="130"/>
    </location>
</feature>
<keyword evidence="4" id="KW-1185">Reference proteome</keyword>
<evidence type="ECO:0000313" key="4">
    <source>
        <dbReference type="Proteomes" id="UP001500449"/>
    </source>
</evidence>